<dbReference type="GO" id="GO:0009853">
    <property type="term" value="P:photorespiration"/>
    <property type="evidence" value="ECO:0007669"/>
    <property type="project" value="TreeGrafter"/>
</dbReference>
<dbReference type="InterPro" id="IPR004839">
    <property type="entry name" value="Aminotransferase_I/II_large"/>
</dbReference>
<dbReference type="InterPro" id="IPR045088">
    <property type="entry name" value="ALAT1/2-like"/>
</dbReference>
<dbReference type="OrthoDB" id="1732682at2759"/>
<evidence type="ECO:0000259" key="8">
    <source>
        <dbReference type="Pfam" id="PF00155"/>
    </source>
</evidence>
<dbReference type="Pfam" id="PF00155">
    <property type="entry name" value="Aminotran_1_2"/>
    <property type="match status" value="1"/>
</dbReference>
<evidence type="ECO:0000256" key="3">
    <source>
        <dbReference type="ARBA" id="ARBA00022576"/>
    </source>
</evidence>
<dbReference type="GO" id="GO:0008453">
    <property type="term" value="F:alanine-glyoxylate transaminase activity"/>
    <property type="evidence" value="ECO:0007669"/>
    <property type="project" value="TreeGrafter"/>
</dbReference>
<proteinExistence type="inferred from homology"/>
<evidence type="ECO:0000313" key="10">
    <source>
        <dbReference type="Proteomes" id="UP000467841"/>
    </source>
</evidence>
<keyword evidence="4" id="KW-0808">Transferase</keyword>
<dbReference type="UniPathway" id="UPA00322"/>
<evidence type="ECO:0000313" key="9">
    <source>
        <dbReference type="EMBL" id="CAA7052491.1"/>
    </source>
</evidence>
<comment type="similarity">
    <text evidence="7">Belongs to the class-I pyridoxal-phosphate-dependent aminotransferase family. Alanine aminotransferase subfamily.</text>
</comment>
<keyword evidence="3" id="KW-0032">Aminotransferase</keyword>
<comment type="cofactor">
    <cofactor evidence="1">
        <name>pyridoxal 5'-phosphate</name>
        <dbReference type="ChEBI" id="CHEBI:597326"/>
    </cofactor>
</comment>
<dbReference type="EMBL" id="CACVBM020001496">
    <property type="protein sequence ID" value="CAA7052491.1"/>
    <property type="molecule type" value="Genomic_DNA"/>
</dbReference>
<dbReference type="Proteomes" id="UP000467841">
    <property type="component" value="Unassembled WGS sequence"/>
</dbReference>
<evidence type="ECO:0000256" key="2">
    <source>
        <dbReference type="ARBA" id="ARBA00011738"/>
    </source>
</evidence>
<dbReference type="InterPro" id="IPR015422">
    <property type="entry name" value="PyrdxlP-dep_Trfase_small"/>
</dbReference>
<dbReference type="PANTHER" id="PTHR11751:SF373">
    <property type="entry name" value="GLUTAMATE--GLYOXYLATE AMINOTRANSFERASE 2"/>
    <property type="match status" value="1"/>
</dbReference>
<dbReference type="InterPro" id="IPR015424">
    <property type="entry name" value="PyrdxlP-dep_Trfase"/>
</dbReference>
<dbReference type="GO" id="GO:0042853">
    <property type="term" value="P:L-alanine catabolic process"/>
    <property type="evidence" value="ECO:0007669"/>
    <property type="project" value="UniProtKB-UniPathway"/>
</dbReference>
<evidence type="ECO:0000256" key="1">
    <source>
        <dbReference type="ARBA" id="ARBA00001933"/>
    </source>
</evidence>
<accession>A0A6D2KDJ2</accession>
<protein>
    <recommendedName>
        <fullName evidence="8">Aminotransferase class I/classII large domain-containing protein</fullName>
    </recommendedName>
</protein>
<organism evidence="9 10">
    <name type="scientific">Microthlaspi erraticum</name>
    <dbReference type="NCBI Taxonomy" id="1685480"/>
    <lineage>
        <taxon>Eukaryota</taxon>
        <taxon>Viridiplantae</taxon>
        <taxon>Streptophyta</taxon>
        <taxon>Embryophyta</taxon>
        <taxon>Tracheophyta</taxon>
        <taxon>Spermatophyta</taxon>
        <taxon>Magnoliopsida</taxon>
        <taxon>eudicotyledons</taxon>
        <taxon>Gunneridae</taxon>
        <taxon>Pentapetalae</taxon>
        <taxon>rosids</taxon>
        <taxon>malvids</taxon>
        <taxon>Brassicales</taxon>
        <taxon>Brassicaceae</taxon>
        <taxon>Coluteocarpeae</taxon>
        <taxon>Microthlaspi</taxon>
    </lineage>
</organism>
<evidence type="ECO:0000256" key="6">
    <source>
        <dbReference type="ARBA" id="ARBA00025709"/>
    </source>
</evidence>
<dbReference type="Gene3D" id="3.40.640.10">
    <property type="entry name" value="Type I PLP-dependent aspartate aminotransferase-like (Major domain)"/>
    <property type="match status" value="2"/>
</dbReference>
<comment type="caution">
    <text evidence="9">The sequence shown here is derived from an EMBL/GenBank/DDBJ whole genome shotgun (WGS) entry which is preliminary data.</text>
</comment>
<evidence type="ECO:0000256" key="4">
    <source>
        <dbReference type="ARBA" id="ARBA00022679"/>
    </source>
</evidence>
<dbReference type="AlphaFoldDB" id="A0A6D2KDJ2"/>
<comment type="subunit">
    <text evidence="2">Homodimer.</text>
</comment>
<keyword evidence="5" id="KW-0663">Pyridoxal phosphate</keyword>
<dbReference type="GO" id="GO:0004021">
    <property type="term" value="F:L-alanine:2-oxoglutarate aminotransferase activity"/>
    <property type="evidence" value="ECO:0007669"/>
    <property type="project" value="TreeGrafter"/>
</dbReference>
<comment type="pathway">
    <text evidence="6">Photosynthesis; C4 acid pathway.</text>
</comment>
<dbReference type="Gene3D" id="3.90.1150.10">
    <property type="entry name" value="Aspartate Aminotransferase, domain 1"/>
    <property type="match status" value="2"/>
</dbReference>
<reference evidence="9" key="1">
    <citation type="submission" date="2020-01" db="EMBL/GenBank/DDBJ databases">
        <authorList>
            <person name="Mishra B."/>
        </authorList>
    </citation>
    <scope>NUCLEOTIDE SEQUENCE [LARGE SCALE GENOMIC DNA]</scope>
</reference>
<feature type="domain" description="Aminotransferase class I/classII large" evidence="8">
    <location>
        <begin position="60"/>
        <end position="115"/>
    </location>
</feature>
<sequence>MSLKAFDDESLNENVKNRQYAVRGELYFRASELQKEGKKIILTNVGNPHALGQKPLTFPRQILVPVPQYPLYSATISLLGGTLVPYYLEETENWGLDVHNLRQSLAQARSQGITVSYVNSSTLPLIARGFYKTHGLMAGSTVMRDWLFLETKCISRTYTKISILLSVPRWVLMDMGAPISKESQLVSFHTVSKGCWGECGQRGGYFEMTNIPPRVFLVMQTVEEIYKISSIALSPNVPAQIFVRDMGAPISKESQLVSFHTVSKGCWGECGQRGGYFEMTNIPPRVFLVMQTVEEIYKISSIALSPNVPAQIFVSKGILESLRRRAKIMIDGFNSWKNAACNFTEGAMYSFPLIKLPSKAVQAAKQAEKGS</sequence>
<evidence type="ECO:0000256" key="5">
    <source>
        <dbReference type="ARBA" id="ARBA00022898"/>
    </source>
</evidence>
<dbReference type="GO" id="GO:0047958">
    <property type="term" value="F:glycine:2-oxoglutarate aminotransferase activity"/>
    <property type="evidence" value="ECO:0007669"/>
    <property type="project" value="TreeGrafter"/>
</dbReference>
<dbReference type="PANTHER" id="PTHR11751">
    <property type="entry name" value="ALANINE AMINOTRANSFERASE"/>
    <property type="match status" value="1"/>
</dbReference>
<evidence type="ECO:0000256" key="7">
    <source>
        <dbReference type="ARBA" id="ARBA00025785"/>
    </source>
</evidence>
<gene>
    <name evidence="9" type="ORF">MERR_LOCUS39726</name>
</gene>
<dbReference type="UniPathway" id="UPA00528">
    <property type="reaction ID" value="UER00586"/>
</dbReference>
<keyword evidence="10" id="KW-1185">Reference proteome</keyword>
<name>A0A6D2KDJ2_9BRAS</name>
<dbReference type="GO" id="GO:0030170">
    <property type="term" value="F:pyridoxal phosphate binding"/>
    <property type="evidence" value="ECO:0007669"/>
    <property type="project" value="InterPro"/>
</dbReference>
<dbReference type="SUPFAM" id="SSF53383">
    <property type="entry name" value="PLP-dependent transferases"/>
    <property type="match status" value="2"/>
</dbReference>
<dbReference type="InterPro" id="IPR015421">
    <property type="entry name" value="PyrdxlP-dep_Trfase_major"/>
</dbReference>